<protein>
    <submittedName>
        <fullName evidence="1">Uncharacterized protein</fullName>
    </submittedName>
</protein>
<organism evidence="1 2">
    <name type="scientific">Tanacetum coccineum</name>
    <dbReference type="NCBI Taxonomy" id="301880"/>
    <lineage>
        <taxon>Eukaryota</taxon>
        <taxon>Viridiplantae</taxon>
        <taxon>Streptophyta</taxon>
        <taxon>Embryophyta</taxon>
        <taxon>Tracheophyta</taxon>
        <taxon>Spermatophyta</taxon>
        <taxon>Magnoliopsida</taxon>
        <taxon>eudicotyledons</taxon>
        <taxon>Gunneridae</taxon>
        <taxon>Pentapetalae</taxon>
        <taxon>asterids</taxon>
        <taxon>campanulids</taxon>
        <taxon>Asterales</taxon>
        <taxon>Asteraceae</taxon>
        <taxon>Asteroideae</taxon>
        <taxon>Anthemideae</taxon>
        <taxon>Anthemidinae</taxon>
        <taxon>Tanacetum</taxon>
    </lineage>
</organism>
<reference evidence="1" key="2">
    <citation type="submission" date="2022-01" db="EMBL/GenBank/DDBJ databases">
        <authorList>
            <person name="Yamashiro T."/>
            <person name="Shiraishi A."/>
            <person name="Satake H."/>
            <person name="Nakayama K."/>
        </authorList>
    </citation>
    <scope>NUCLEOTIDE SEQUENCE</scope>
</reference>
<evidence type="ECO:0000313" key="2">
    <source>
        <dbReference type="Proteomes" id="UP001151760"/>
    </source>
</evidence>
<proteinExistence type="predicted"/>
<comment type="caution">
    <text evidence="1">The sequence shown here is derived from an EMBL/GenBank/DDBJ whole genome shotgun (WGS) entry which is preliminary data.</text>
</comment>
<accession>A0ABQ4XPG1</accession>
<dbReference type="EMBL" id="BQNB010009667">
    <property type="protein sequence ID" value="GJS66685.1"/>
    <property type="molecule type" value="Genomic_DNA"/>
</dbReference>
<dbReference type="Proteomes" id="UP001151760">
    <property type="component" value="Unassembled WGS sequence"/>
</dbReference>
<evidence type="ECO:0000313" key="1">
    <source>
        <dbReference type="EMBL" id="GJS66685.1"/>
    </source>
</evidence>
<gene>
    <name evidence="1" type="ORF">Tco_0681249</name>
</gene>
<name>A0ABQ4XPG1_9ASTR</name>
<keyword evidence="2" id="KW-1185">Reference proteome</keyword>
<sequence length="217" mass="25191">MPTEMELTLEQTQQGVSYEVLVFTMKMEILLEPTSNKLMVEHAEYDESNTYVLERFNTTAGNPVKKILLKLNLSDHRIFKDGGGDTRVQCYTLIKQYGEDYDDYFPSELNGIVGEKLLFRFHYTDYNINNNNHVYQVQRISHDEAIINVFKKDFISELKQFGDNIPFNIEETLNSGQGNKSSRSGKRTIIDLEEYNESDEEAKRGKKIVHVKVESKE</sequence>
<reference evidence="1" key="1">
    <citation type="journal article" date="2022" name="Int. J. Mol. Sci.">
        <title>Draft Genome of Tanacetum Coccineum: Genomic Comparison of Closely Related Tanacetum-Family Plants.</title>
        <authorList>
            <person name="Yamashiro T."/>
            <person name="Shiraishi A."/>
            <person name="Nakayama K."/>
            <person name="Satake H."/>
        </authorList>
    </citation>
    <scope>NUCLEOTIDE SEQUENCE</scope>
</reference>